<comment type="similarity">
    <text evidence="1">Belongs to the bacterial solute-binding protein 5 family.</text>
</comment>
<name>A0A3N2BDG8_9MICO</name>
<dbReference type="OrthoDB" id="9764591at2"/>
<evidence type="ECO:0000256" key="1">
    <source>
        <dbReference type="ARBA" id="ARBA00005695"/>
    </source>
</evidence>
<dbReference type="GO" id="GO:0015833">
    <property type="term" value="P:peptide transport"/>
    <property type="evidence" value="ECO:0007669"/>
    <property type="project" value="TreeGrafter"/>
</dbReference>
<evidence type="ECO:0000256" key="2">
    <source>
        <dbReference type="ARBA" id="ARBA00022448"/>
    </source>
</evidence>
<dbReference type="EMBL" id="RKHK01000001">
    <property type="protein sequence ID" value="ROR73303.1"/>
    <property type="molecule type" value="Genomic_DNA"/>
</dbReference>
<dbReference type="AlphaFoldDB" id="A0A3N2BDG8"/>
<organism evidence="5 6">
    <name type="scientific">Bogoriella caseilytica</name>
    <dbReference type="NCBI Taxonomy" id="56055"/>
    <lineage>
        <taxon>Bacteria</taxon>
        <taxon>Bacillati</taxon>
        <taxon>Actinomycetota</taxon>
        <taxon>Actinomycetes</taxon>
        <taxon>Micrococcales</taxon>
        <taxon>Bogoriellaceae</taxon>
        <taxon>Bogoriella</taxon>
    </lineage>
</organism>
<proteinExistence type="inferred from homology"/>
<evidence type="ECO:0000259" key="4">
    <source>
        <dbReference type="Pfam" id="PF00496"/>
    </source>
</evidence>
<dbReference type="InterPro" id="IPR030678">
    <property type="entry name" value="Peptide/Ni-bd"/>
</dbReference>
<dbReference type="GO" id="GO:1904680">
    <property type="term" value="F:peptide transmembrane transporter activity"/>
    <property type="evidence" value="ECO:0007669"/>
    <property type="project" value="TreeGrafter"/>
</dbReference>
<dbReference type="Pfam" id="PF00496">
    <property type="entry name" value="SBP_bac_5"/>
    <property type="match status" value="1"/>
</dbReference>
<dbReference type="PIRSF" id="PIRSF002741">
    <property type="entry name" value="MppA"/>
    <property type="match status" value="1"/>
</dbReference>
<accession>A0A3N2BDG8</accession>
<keyword evidence="3" id="KW-0732">Signal</keyword>
<dbReference type="SUPFAM" id="SSF53850">
    <property type="entry name" value="Periplasmic binding protein-like II"/>
    <property type="match status" value="1"/>
</dbReference>
<dbReference type="PANTHER" id="PTHR30290:SF9">
    <property type="entry name" value="OLIGOPEPTIDE-BINDING PROTEIN APPA"/>
    <property type="match status" value="1"/>
</dbReference>
<dbReference type="InterPro" id="IPR000914">
    <property type="entry name" value="SBP_5_dom"/>
</dbReference>
<dbReference type="RefSeq" id="WP_123303739.1">
    <property type="nucleotide sequence ID" value="NZ_RKHK01000001.1"/>
</dbReference>
<comment type="caution">
    <text evidence="5">The sequence shown here is derived from an EMBL/GenBank/DDBJ whole genome shotgun (WGS) entry which is preliminary data.</text>
</comment>
<dbReference type="Gene3D" id="3.10.105.10">
    <property type="entry name" value="Dipeptide-binding Protein, Domain 3"/>
    <property type="match status" value="1"/>
</dbReference>
<feature type="domain" description="Solute-binding protein family 5" evidence="4">
    <location>
        <begin position="52"/>
        <end position="415"/>
    </location>
</feature>
<evidence type="ECO:0000256" key="3">
    <source>
        <dbReference type="ARBA" id="ARBA00022729"/>
    </source>
</evidence>
<dbReference type="Gene3D" id="3.90.76.10">
    <property type="entry name" value="Dipeptide-binding Protein, Domain 1"/>
    <property type="match status" value="1"/>
</dbReference>
<dbReference type="PANTHER" id="PTHR30290">
    <property type="entry name" value="PERIPLASMIC BINDING COMPONENT OF ABC TRANSPORTER"/>
    <property type="match status" value="1"/>
</dbReference>
<evidence type="ECO:0000313" key="5">
    <source>
        <dbReference type="EMBL" id="ROR73303.1"/>
    </source>
</evidence>
<evidence type="ECO:0000313" key="6">
    <source>
        <dbReference type="Proteomes" id="UP000280668"/>
    </source>
</evidence>
<gene>
    <name evidence="5" type="ORF">EDD31_1678</name>
</gene>
<dbReference type="Proteomes" id="UP000280668">
    <property type="component" value="Unassembled WGS sequence"/>
</dbReference>
<protein>
    <submittedName>
        <fullName evidence="5">Peptide/nickel transport system substrate-binding protein</fullName>
    </submittedName>
</protein>
<keyword evidence="6" id="KW-1185">Reference proteome</keyword>
<sequence length="504" mass="55586">MPQHESTPPTPDLLRYGATLPISRIDPLCGLWNEASSLVFSRPFAVNEHGVLEPDVAVLLETAPDGLHWAFGVREGVTWHDGEPVTVEDLALSLRLVSDPRLRGEVKQHIAEVTDVRVDGPHVVVTLSRRMPALLHTLSKTCIVPSHRFSSDELSQGALDRDPIGSGPYRVVERSDQACRFVRHDRFHHGSAALKRIEMVQIAEDRDRAAALAAGEIDLAQIKAQHVDTLTEVPDVVVHPIATRVWRALTFSLTHPLLRDPSIRRALSTLIDREEVVSTALGGYGLPQYYPTPPSSWASPPAPPATGPELARQQLLEAGCELNEAGIWERDGVPLELTFAYLATETFRAVASEVIAAQFARAGVPVSLTPITWRQYQAMDATGLRDSGYDGIVVGWSGGVDPHENLAIRYSTNGAYNRDGYSNPELDRLLDEAVNAPDRPTAVELYRRISRITVEDSIMAPLANPQYLFAARRDLSGFEDFEVDSFYEFPQYAHRIARSGAHTA</sequence>
<dbReference type="InterPro" id="IPR039424">
    <property type="entry name" value="SBP_5"/>
</dbReference>
<dbReference type="GO" id="GO:0042597">
    <property type="term" value="C:periplasmic space"/>
    <property type="evidence" value="ECO:0007669"/>
    <property type="project" value="UniProtKB-ARBA"/>
</dbReference>
<dbReference type="CDD" id="cd00995">
    <property type="entry name" value="PBP2_NikA_DppA_OppA_like"/>
    <property type="match status" value="1"/>
</dbReference>
<keyword evidence="2" id="KW-0813">Transport</keyword>
<reference evidence="5 6" key="1">
    <citation type="submission" date="2018-11" db="EMBL/GenBank/DDBJ databases">
        <title>Sequencing the genomes of 1000 actinobacteria strains.</title>
        <authorList>
            <person name="Klenk H.-P."/>
        </authorList>
    </citation>
    <scope>NUCLEOTIDE SEQUENCE [LARGE SCALE GENOMIC DNA]</scope>
    <source>
        <strain evidence="5 6">DSM 11294</strain>
    </source>
</reference>
<dbReference type="GO" id="GO:0043190">
    <property type="term" value="C:ATP-binding cassette (ABC) transporter complex"/>
    <property type="evidence" value="ECO:0007669"/>
    <property type="project" value="InterPro"/>
</dbReference>
<dbReference type="Gene3D" id="3.40.190.10">
    <property type="entry name" value="Periplasmic binding protein-like II"/>
    <property type="match status" value="1"/>
</dbReference>